<feature type="domain" description="Outer membrane protein OmpA-like transmembrane" evidence="4">
    <location>
        <begin position="19"/>
        <end position="203"/>
    </location>
</feature>
<organism evidence="5 6">
    <name type="scientific">Vibrio nereis</name>
    <dbReference type="NCBI Taxonomy" id="693"/>
    <lineage>
        <taxon>Bacteria</taxon>
        <taxon>Pseudomonadati</taxon>
        <taxon>Pseudomonadota</taxon>
        <taxon>Gammaproteobacteria</taxon>
        <taxon>Vibrionales</taxon>
        <taxon>Vibrionaceae</taxon>
        <taxon>Vibrio</taxon>
    </lineage>
</organism>
<dbReference type="AlphaFoldDB" id="A0A0M0HMX8"/>
<dbReference type="GO" id="GO:0015288">
    <property type="term" value="F:porin activity"/>
    <property type="evidence" value="ECO:0007669"/>
    <property type="project" value="UniProtKB-KW"/>
</dbReference>
<sequence length="203" mass="21476">MLKNKWLVATLFAACSAANANPYVGASIGQASFDKASGSVDSSLVSGSSSLELQDDSSLAGKLYAGYQFNEYFALEGSLGGYDALDGDLVTVGDMKFFAIQPKVIVPVGERFNLFAKAGLSYFNAEFKASNSFVGSAGYTTLSDTALSGMYGLGAEFALTDNLHLEASWDYMKPELEVVKTADANAKVEAEISVLSLGVSYHF</sequence>
<dbReference type="STRING" id="693.AKJ17_10920"/>
<dbReference type="SUPFAM" id="SSF56925">
    <property type="entry name" value="OMPA-like"/>
    <property type="match status" value="1"/>
</dbReference>
<name>A0A0M0HMX8_VIBNE</name>
<dbReference type="InterPro" id="IPR000498">
    <property type="entry name" value="OmpA-like_TM_dom"/>
</dbReference>
<comment type="caution">
    <text evidence="5">The sequence shown here is derived from an EMBL/GenBank/DDBJ whole genome shotgun (WGS) entry which is preliminary data.</text>
</comment>
<reference evidence="6" key="1">
    <citation type="submission" date="2015-08" db="EMBL/GenBank/DDBJ databases">
        <title>Vibrio galatheae sp. nov., a novel member of the Vibrionaceae family isolated from the Solomon Islands.</title>
        <authorList>
            <person name="Giubergia S."/>
            <person name="Machado H."/>
            <person name="Mateiu R.V."/>
            <person name="Gram L."/>
        </authorList>
    </citation>
    <scope>NUCLEOTIDE SEQUENCE [LARGE SCALE GENOMIC DNA]</scope>
    <source>
        <strain evidence="6">DSM 19584</strain>
    </source>
</reference>
<feature type="chain" id="PRO_5005600056" description="Outer membrane protein OmpA-like transmembrane domain-containing protein" evidence="3">
    <location>
        <begin position="21"/>
        <end position="203"/>
    </location>
</feature>
<dbReference type="GO" id="GO:0009279">
    <property type="term" value="C:cell outer membrane"/>
    <property type="evidence" value="ECO:0007669"/>
    <property type="project" value="InterPro"/>
</dbReference>
<evidence type="ECO:0000256" key="2">
    <source>
        <dbReference type="ARBA" id="ARBA00023114"/>
    </source>
</evidence>
<keyword evidence="2" id="KW-0406">Ion transport</keyword>
<dbReference type="GO" id="GO:0046930">
    <property type="term" value="C:pore complex"/>
    <property type="evidence" value="ECO:0007669"/>
    <property type="project" value="UniProtKB-KW"/>
</dbReference>
<dbReference type="PATRIC" id="fig|693.5.peg.2237"/>
<keyword evidence="6" id="KW-1185">Reference proteome</keyword>
<dbReference type="Proteomes" id="UP000037515">
    <property type="component" value="Unassembled WGS sequence"/>
</dbReference>
<evidence type="ECO:0000259" key="4">
    <source>
        <dbReference type="Pfam" id="PF01389"/>
    </source>
</evidence>
<accession>A0A0M0HMX8</accession>
<dbReference type="Gene3D" id="2.40.160.20">
    <property type="match status" value="1"/>
</dbReference>
<keyword evidence="2" id="KW-0813">Transport</keyword>
<dbReference type="EMBL" id="LHPJ01000008">
    <property type="protein sequence ID" value="KOO03063.1"/>
    <property type="molecule type" value="Genomic_DNA"/>
</dbReference>
<evidence type="ECO:0000313" key="5">
    <source>
        <dbReference type="EMBL" id="KOO03063.1"/>
    </source>
</evidence>
<gene>
    <name evidence="5" type="ORF">AKJ17_10920</name>
</gene>
<keyword evidence="2" id="KW-0626">Porin</keyword>
<feature type="signal peptide" evidence="3">
    <location>
        <begin position="1"/>
        <end position="20"/>
    </location>
</feature>
<proteinExistence type="inferred from homology"/>
<dbReference type="RefSeq" id="WP_053395848.1">
    <property type="nucleotide sequence ID" value="NZ_LHPJ01000008.1"/>
</dbReference>
<dbReference type="Pfam" id="PF01389">
    <property type="entry name" value="OmpA_membrane"/>
    <property type="match status" value="1"/>
</dbReference>
<evidence type="ECO:0000313" key="6">
    <source>
        <dbReference type="Proteomes" id="UP000037515"/>
    </source>
</evidence>
<comment type="similarity">
    <text evidence="1">Belongs to the outer membrane OOP (TC 1.B.6) superfamily. OmpA family.</text>
</comment>
<keyword evidence="3" id="KW-0732">Signal</keyword>
<evidence type="ECO:0000256" key="3">
    <source>
        <dbReference type="SAM" id="SignalP"/>
    </source>
</evidence>
<dbReference type="InterPro" id="IPR011250">
    <property type="entry name" value="OMP/PagP_B-barrel"/>
</dbReference>
<evidence type="ECO:0000256" key="1">
    <source>
        <dbReference type="ARBA" id="ARBA00005710"/>
    </source>
</evidence>
<dbReference type="OrthoDB" id="7620169at2"/>
<keyword evidence="2" id="KW-0812">Transmembrane</keyword>
<protein>
    <recommendedName>
        <fullName evidence="4">Outer membrane protein OmpA-like transmembrane domain-containing protein</fullName>
    </recommendedName>
</protein>